<evidence type="ECO:0000256" key="9">
    <source>
        <dbReference type="SAM" id="MobiDB-lite"/>
    </source>
</evidence>
<comment type="function">
    <text evidence="8">Probable methyltransferase required to silence rDNA.</text>
</comment>
<dbReference type="PANTHER" id="PTHR12787:SF0">
    <property type="entry name" value="RIBOSOMAL RNA-PROCESSING PROTEIN 8"/>
    <property type="match status" value="1"/>
</dbReference>
<feature type="compositionally biased region" description="Basic and acidic residues" evidence="9">
    <location>
        <begin position="14"/>
        <end position="24"/>
    </location>
</feature>
<feature type="compositionally biased region" description="Basic and acidic residues" evidence="9">
    <location>
        <begin position="179"/>
        <end position="192"/>
    </location>
</feature>
<feature type="region of interest" description="Disordered" evidence="9">
    <location>
        <begin position="460"/>
        <end position="486"/>
    </location>
</feature>
<dbReference type="InterPro" id="IPR042036">
    <property type="entry name" value="RRP8_N"/>
</dbReference>
<dbReference type="GO" id="GO:0008168">
    <property type="term" value="F:methyltransferase activity"/>
    <property type="evidence" value="ECO:0007669"/>
    <property type="project" value="UniProtKB-KW"/>
</dbReference>
<dbReference type="EC" id="2.1.1.-" evidence="8"/>
<feature type="compositionally biased region" description="Basic and acidic residues" evidence="9">
    <location>
        <begin position="92"/>
        <end position="132"/>
    </location>
</feature>
<feature type="compositionally biased region" description="Basic residues" evidence="9">
    <location>
        <begin position="82"/>
        <end position="91"/>
    </location>
</feature>
<evidence type="ECO:0000256" key="4">
    <source>
        <dbReference type="ARBA" id="ARBA00022603"/>
    </source>
</evidence>
<dbReference type="SUPFAM" id="SSF53335">
    <property type="entry name" value="S-adenosyl-L-methionine-dependent methyltransferases"/>
    <property type="match status" value="1"/>
</dbReference>
<evidence type="ECO:0000313" key="10">
    <source>
        <dbReference type="EMBL" id="CAB9500437.1"/>
    </source>
</evidence>
<dbReference type="Gene3D" id="3.40.50.150">
    <property type="entry name" value="Vaccinia Virus protein VP39"/>
    <property type="match status" value="1"/>
</dbReference>
<dbReference type="InterPro" id="IPR007823">
    <property type="entry name" value="RRP8"/>
</dbReference>
<reference evidence="10" key="1">
    <citation type="submission" date="2020-06" db="EMBL/GenBank/DDBJ databases">
        <authorList>
            <consortium name="Plant Systems Biology data submission"/>
        </authorList>
    </citation>
    <scope>NUCLEOTIDE SEQUENCE</scope>
    <source>
        <strain evidence="10">D6</strain>
    </source>
</reference>
<feature type="compositionally biased region" description="Polar residues" evidence="9">
    <location>
        <begin position="268"/>
        <end position="280"/>
    </location>
</feature>
<organism evidence="10 11">
    <name type="scientific">Seminavis robusta</name>
    <dbReference type="NCBI Taxonomy" id="568900"/>
    <lineage>
        <taxon>Eukaryota</taxon>
        <taxon>Sar</taxon>
        <taxon>Stramenopiles</taxon>
        <taxon>Ochrophyta</taxon>
        <taxon>Bacillariophyta</taxon>
        <taxon>Bacillariophyceae</taxon>
        <taxon>Bacillariophycidae</taxon>
        <taxon>Naviculales</taxon>
        <taxon>Naviculaceae</taxon>
        <taxon>Seminavis</taxon>
    </lineage>
</organism>
<dbReference type="Pfam" id="PF05148">
    <property type="entry name" value="Methyltransf_8"/>
    <property type="match status" value="2"/>
</dbReference>
<dbReference type="OrthoDB" id="10258825at2759"/>
<dbReference type="GO" id="GO:0032259">
    <property type="term" value="P:methylation"/>
    <property type="evidence" value="ECO:0007669"/>
    <property type="project" value="UniProtKB-KW"/>
</dbReference>
<comment type="similarity">
    <text evidence="2 8">Belongs to the methyltransferase superfamily. RRP8 family.</text>
</comment>
<feature type="compositionally biased region" description="Basic residues" evidence="9">
    <location>
        <begin position="223"/>
        <end position="240"/>
    </location>
</feature>
<evidence type="ECO:0000256" key="3">
    <source>
        <dbReference type="ARBA" id="ARBA00022552"/>
    </source>
</evidence>
<feature type="compositionally biased region" description="Basic and acidic residues" evidence="9">
    <location>
        <begin position="252"/>
        <end position="267"/>
    </location>
</feature>
<dbReference type="GO" id="GO:0006364">
    <property type="term" value="P:rRNA processing"/>
    <property type="evidence" value="ECO:0007669"/>
    <property type="project" value="UniProtKB-UniRule"/>
</dbReference>
<accession>A0A9N8DCS0</accession>
<dbReference type="EMBL" id="CAICTM010000082">
    <property type="protein sequence ID" value="CAB9500437.1"/>
    <property type="molecule type" value="Genomic_DNA"/>
</dbReference>
<evidence type="ECO:0000256" key="8">
    <source>
        <dbReference type="RuleBase" id="RU365074"/>
    </source>
</evidence>
<protein>
    <recommendedName>
        <fullName evidence="8">Ribosomal RNA-processing protein 8</fullName>
        <ecNumber evidence="8">2.1.1.-</ecNumber>
    </recommendedName>
</protein>
<evidence type="ECO:0000256" key="5">
    <source>
        <dbReference type="ARBA" id="ARBA00022679"/>
    </source>
</evidence>
<dbReference type="CDD" id="cd02440">
    <property type="entry name" value="AdoMet_MTases"/>
    <property type="match status" value="1"/>
</dbReference>
<keyword evidence="11" id="KW-1185">Reference proteome</keyword>
<evidence type="ECO:0000313" key="11">
    <source>
        <dbReference type="Proteomes" id="UP001153069"/>
    </source>
</evidence>
<comment type="caution">
    <text evidence="10">The sequence shown here is derived from an EMBL/GenBank/DDBJ whole genome shotgun (WGS) entry which is preliminary data.</text>
</comment>
<dbReference type="InterPro" id="IPR029063">
    <property type="entry name" value="SAM-dependent_MTases_sf"/>
</dbReference>
<evidence type="ECO:0000256" key="6">
    <source>
        <dbReference type="ARBA" id="ARBA00022691"/>
    </source>
</evidence>
<keyword evidence="5 8" id="KW-0808">Transferase</keyword>
<evidence type="ECO:0000256" key="7">
    <source>
        <dbReference type="ARBA" id="ARBA00023242"/>
    </source>
</evidence>
<dbReference type="PANTHER" id="PTHR12787">
    <property type="entry name" value="RIBOSOMAL RNA-PROCESSING PROTEIN 8"/>
    <property type="match status" value="1"/>
</dbReference>
<keyword evidence="3 8" id="KW-0698">rRNA processing</keyword>
<feature type="compositionally biased region" description="Polar residues" evidence="9">
    <location>
        <begin position="198"/>
        <end position="211"/>
    </location>
</feature>
<dbReference type="GO" id="GO:0005730">
    <property type="term" value="C:nucleolus"/>
    <property type="evidence" value="ECO:0007669"/>
    <property type="project" value="UniProtKB-SubCell"/>
</dbReference>
<evidence type="ECO:0000256" key="2">
    <source>
        <dbReference type="ARBA" id="ARBA00006301"/>
    </source>
</evidence>
<feature type="compositionally biased region" description="Basic residues" evidence="9">
    <location>
        <begin position="167"/>
        <end position="178"/>
    </location>
</feature>
<gene>
    <name evidence="10" type="ORF">SEMRO_83_G044600.1</name>
</gene>
<feature type="compositionally biased region" description="Low complexity" evidence="9">
    <location>
        <begin position="141"/>
        <end position="150"/>
    </location>
</feature>
<dbReference type="Gene3D" id="1.10.10.2150">
    <property type="entry name" value="Ribosomal RNA-processing protein 8, N-terminal domain"/>
    <property type="match status" value="1"/>
</dbReference>
<evidence type="ECO:0000256" key="1">
    <source>
        <dbReference type="ARBA" id="ARBA00004604"/>
    </source>
</evidence>
<feature type="compositionally biased region" description="Basic residues" evidence="9">
    <location>
        <begin position="1"/>
        <end position="13"/>
    </location>
</feature>
<keyword evidence="4 8" id="KW-0489">Methyltransferase</keyword>
<dbReference type="AlphaFoldDB" id="A0A9N8DCS0"/>
<comment type="subcellular location">
    <subcellularLocation>
        <location evidence="1 8">Nucleus</location>
        <location evidence="1 8">Nucleolus</location>
    </subcellularLocation>
</comment>
<proteinExistence type="inferred from homology"/>
<name>A0A9N8DCS0_9STRA</name>
<dbReference type="FunFam" id="1.10.10.2150:FF:000001">
    <property type="entry name" value="Ribosomal RNA-processing protein 8"/>
    <property type="match status" value="1"/>
</dbReference>
<feature type="compositionally biased region" description="Basic and acidic residues" evidence="9">
    <location>
        <begin position="39"/>
        <end position="58"/>
    </location>
</feature>
<keyword evidence="7 8" id="KW-0539">Nucleus</keyword>
<dbReference type="Proteomes" id="UP001153069">
    <property type="component" value="Unassembled WGS sequence"/>
</dbReference>
<feature type="region of interest" description="Disordered" evidence="9">
    <location>
        <begin position="1"/>
        <end position="283"/>
    </location>
</feature>
<sequence length="544" mass="61469">MAMKQKKKRKEKKKEKECEKEKEISTLNDANGTGIAARDATRAETVKPSKQEKLKSEKSLSSPESENVNESHAQPEKDNAKVGKHPKKKRERQGSKPEEKEALIDSKDSKETKEKQKGPSDNISSKDKEEKKDKKRRKKSPSSTTTTAEQQSEKASEDAAEASTPPSKKKQKKKRKRQTDKAEEKENVDSSPKDASIGQDSEAGNNLTKDGSTGIEGNEVWSKSKRKRMRRLKAKQKKQAQTKVTESGQSHTMEKEREKATSSDNPKDSQSAKQKGTSALQEKYAAQLTGSRFRVLNEELYTTTSATAFERFKSQPELFDQYHEGFRHQVESWPSNPVDAMYHWITKEYPKNTSSKDQTTVVADFGCGDAELARRLIEVKSDKTSTCPFQVHSFDLVAKSDLVTACDMANVPLKDKSVDVAIFCLALMGTNATDFLIEAHRVLKVDGKVKIAEVRSRFETTHAPGKKSKQDTKTSNRKDNYYNNSNSDDDPLNLFVEQLDQLGFKCQKIDRSNKMFVLMELKKNGNKPDQKVNVQIKPCIYKRR</sequence>
<keyword evidence="6 8" id="KW-0949">S-adenosyl-L-methionine</keyword>
<feature type="compositionally biased region" description="Basic and acidic residues" evidence="9">
    <location>
        <begin position="468"/>
        <end position="480"/>
    </location>
</feature>